<evidence type="ECO:0000313" key="2">
    <source>
        <dbReference type="EMBL" id="KAK4102250.1"/>
    </source>
</evidence>
<organism evidence="2 3">
    <name type="scientific">Parathielavia hyrcaniae</name>
    <dbReference type="NCBI Taxonomy" id="113614"/>
    <lineage>
        <taxon>Eukaryota</taxon>
        <taxon>Fungi</taxon>
        <taxon>Dikarya</taxon>
        <taxon>Ascomycota</taxon>
        <taxon>Pezizomycotina</taxon>
        <taxon>Sordariomycetes</taxon>
        <taxon>Sordariomycetidae</taxon>
        <taxon>Sordariales</taxon>
        <taxon>Chaetomiaceae</taxon>
        <taxon>Parathielavia</taxon>
    </lineage>
</organism>
<evidence type="ECO:0000256" key="1">
    <source>
        <dbReference type="SAM" id="MobiDB-lite"/>
    </source>
</evidence>
<proteinExistence type="predicted"/>
<dbReference type="Proteomes" id="UP001305647">
    <property type="component" value="Unassembled WGS sequence"/>
</dbReference>
<protein>
    <submittedName>
        <fullName evidence="2">Uncharacterized protein</fullName>
    </submittedName>
</protein>
<evidence type="ECO:0000313" key="3">
    <source>
        <dbReference type="Proteomes" id="UP001305647"/>
    </source>
</evidence>
<reference evidence="2" key="1">
    <citation type="journal article" date="2023" name="Mol. Phylogenet. Evol.">
        <title>Genome-scale phylogeny and comparative genomics of the fungal order Sordariales.</title>
        <authorList>
            <person name="Hensen N."/>
            <person name="Bonometti L."/>
            <person name="Westerberg I."/>
            <person name="Brannstrom I.O."/>
            <person name="Guillou S."/>
            <person name="Cros-Aarteil S."/>
            <person name="Calhoun S."/>
            <person name="Haridas S."/>
            <person name="Kuo A."/>
            <person name="Mondo S."/>
            <person name="Pangilinan J."/>
            <person name="Riley R."/>
            <person name="LaButti K."/>
            <person name="Andreopoulos B."/>
            <person name="Lipzen A."/>
            <person name="Chen C."/>
            <person name="Yan M."/>
            <person name="Daum C."/>
            <person name="Ng V."/>
            <person name="Clum A."/>
            <person name="Steindorff A."/>
            <person name="Ohm R.A."/>
            <person name="Martin F."/>
            <person name="Silar P."/>
            <person name="Natvig D.O."/>
            <person name="Lalanne C."/>
            <person name="Gautier V."/>
            <person name="Ament-Velasquez S.L."/>
            <person name="Kruys A."/>
            <person name="Hutchinson M.I."/>
            <person name="Powell A.J."/>
            <person name="Barry K."/>
            <person name="Miller A.N."/>
            <person name="Grigoriev I.V."/>
            <person name="Debuchy R."/>
            <person name="Gladieux P."/>
            <person name="Hiltunen Thoren M."/>
            <person name="Johannesson H."/>
        </authorList>
    </citation>
    <scope>NUCLEOTIDE SEQUENCE</scope>
    <source>
        <strain evidence="2">CBS 757.83</strain>
    </source>
</reference>
<keyword evidence="3" id="KW-1185">Reference proteome</keyword>
<sequence>MVITVYVSGSWGLISTTSSAWLSRLGGGSLRQASGQPELFRLMSWRYPALQSAEKGADAAGWPRSNREQAGAQPGSSVDGLGICVQHPDETE</sequence>
<feature type="region of interest" description="Disordered" evidence="1">
    <location>
        <begin position="56"/>
        <end position="92"/>
    </location>
</feature>
<comment type="caution">
    <text evidence="2">The sequence shown here is derived from an EMBL/GenBank/DDBJ whole genome shotgun (WGS) entry which is preliminary data.</text>
</comment>
<dbReference type="AlphaFoldDB" id="A0AAN6T222"/>
<reference evidence="2" key="2">
    <citation type="submission" date="2023-05" db="EMBL/GenBank/DDBJ databases">
        <authorList>
            <consortium name="Lawrence Berkeley National Laboratory"/>
            <person name="Steindorff A."/>
            <person name="Hensen N."/>
            <person name="Bonometti L."/>
            <person name="Westerberg I."/>
            <person name="Brannstrom I.O."/>
            <person name="Guillou S."/>
            <person name="Cros-Aarteil S."/>
            <person name="Calhoun S."/>
            <person name="Haridas S."/>
            <person name="Kuo A."/>
            <person name="Mondo S."/>
            <person name="Pangilinan J."/>
            <person name="Riley R."/>
            <person name="Labutti K."/>
            <person name="Andreopoulos B."/>
            <person name="Lipzen A."/>
            <person name="Chen C."/>
            <person name="Yanf M."/>
            <person name="Daum C."/>
            <person name="Ng V."/>
            <person name="Clum A."/>
            <person name="Ohm R."/>
            <person name="Martin F."/>
            <person name="Silar P."/>
            <person name="Natvig D."/>
            <person name="Lalanne C."/>
            <person name="Gautier V."/>
            <person name="Ament-Velasquez S.L."/>
            <person name="Kruys A."/>
            <person name="Hutchinson M.I."/>
            <person name="Powell A.J."/>
            <person name="Barry K."/>
            <person name="Miller A.N."/>
            <person name="Grigoriev I.V."/>
            <person name="Debuchy R."/>
            <person name="Gladieux P."/>
            <person name="Thoren M.H."/>
            <person name="Johannesson H."/>
        </authorList>
    </citation>
    <scope>NUCLEOTIDE SEQUENCE</scope>
    <source>
        <strain evidence="2">CBS 757.83</strain>
    </source>
</reference>
<dbReference type="EMBL" id="MU863632">
    <property type="protein sequence ID" value="KAK4102250.1"/>
    <property type="molecule type" value="Genomic_DNA"/>
</dbReference>
<name>A0AAN6T222_9PEZI</name>
<accession>A0AAN6T222</accession>
<gene>
    <name evidence="2" type="ORF">N658DRAFT_495599</name>
</gene>